<dbReference type="RefSeq" id="WP_050661469.1">
    <property type="nucleotide sequence ID" value="NZ_CP118494.1"/>
</dbReference>
<dbReference type="Pfam" id="PF13403">
    <property type="entry name" value="Hint_2"/>
    <property type="match status" value="1"/>
</dbReference>
<organism evidence="3 4">
    <name type="scientific">Roseovarius tolerans</name>
    <dbReference type="NCBI Taxonomy" id="74031"/>
    <lineage>
        <taxon>Bacteria</taxon>
        <taxon>Pseudomonadati</taxon>
        <taxon>Pseudomonadota</taxon>
        <taxon>Alphaproteobacteria</taxon>
        <taxon>Rhodobacterales</taxon>
        <taxon>Roseobacteraceae</taxon>
        <taxon>Roseovarius</taxon>
    </lineage>
</organism>
<feature type="domain" description="Hedgehog/Intein (Hint)" evidence="2">
    <location>
        <begin position="32"/>
        <end position="163"/>
    </location>
</feature>
<dbReference type="EMBL" id="LGVV01000004">
    <property type="protein sequence ID" value="KNX42883.1"/>
    <property type="molecule type" value="Genomic_DNA"/>
</dbReference>
<reference evidence="4" key="1">
    <citation type="submission" date="2015-07" db="EMBL/GenBank/DDBJ databases">
        <title>Draft Genome Sequence of Roseovarius tolerans EL-164, a producer of N-Acylated Alanine Methyl Esters (NAMEs).</title>
        <authorList>
            <person name="Voget S."/>
            <person name="Bruns H."/>
            <person name="Wagner-Doebler I."/>
            <person name="Schulz S."/>
            <person name="Daniel R."/>
        </authorList>
    </citation>
    <scope>NUCLEOTIDE SEQUENCE [LARGE SCALE GENOMIC DNA]</scope>
    <source>
        <strain evidence="4">EL-164</strain>
    </source>
</reference>
<dbReference type="InterPro" id="IPR028992">
    <property type="entry name" value="Hedgehog/Intein_dom"/>
</dbReference>
<keyword evidence="4" id="KW-1185">Reference proteome</keyword>
<dbReference type="Proteomes" id="UP000037046">
    <property type="component" value="Unassembled WGS sequence"/>
</dbReference>
<comment type="caution">
    <text evidence="3">The sequence shown here is derived from an EMBL/GenBank/DDBJ whole genome shotgun (WGS) entry which is preliminary data.</text>
</comment>
<evidence type="ECO:0000313" key="4">
    <source>
        <dbReference type="Proteomes" id="UP000037046"/>
    </source>
</evidence>
<accession>A0A0L6CZK3</accession>
<proteinExistence type="predicted"/>
<dbReference type="AlphaFoldDB" id="A0A0L6CZK3"/>
<evidence type="ECO:0000313" key="3">
    <source>
        <dbReference type="EMBL" id="KNX42883.1"/>
    </source>
</evidence>
<gene>
    <name evidence="3" type="ORF">ROTO_05300</name>
</gene>
<feature type="region of interest" description="Disordered" evidence="1">
    <location>
        <begin position="1"/>
        <end position="26"/>
    </location>
</feature>
<dbReference type="STRING" id="74031.SAMN04488077_11049"/>
<dbReference type="OrthoDB" id="7685535at2"/>
<name>A0A0L6CZK3_9RHOB</name>
<protein>
    <recommendedName>
        <fullName evidence="2">Hedgehog/Intein (Hint) domain-containing protein</fullName>
    </recommendedName>
</protein>
<sequence>MLGWSDLGANREAGKTDATDVSGVPHAAQSGLLSGTRVATAFGWRPVQALAAGDRVLTFDHGLQPLADVTRRLVWTGTSAPPQRFWPLEIERGVLGNRGPFRIMPGQAVMIESDMAETMYGDPFALLPALALTQMTGVDRSPPPDGAEVVLLHFEEPQVVFTDHGMMFLCPATRNLLDYALGAAPADIYDILPPLEAQRLIAAIDRSGAMMSSAECPGGA</sequence>
<dbReference type="PATRIC" id="fig|74031.6.peg.545"/>
<evidence type="ECO:0000259" key="2">
    <source>
        <dbReference type="Pfam" id="PF13403"/>
    </source>
</evidence>
<evidence type="ECO:0000256" key="1">
    <source>
        <dbReference type="SAM" id="MobiDB-lite"/>
    </source>
</evidence>